<evidence type="ECO:0000256" key="6">
    <source>
        <dbReference type="PROSITE-ProRule" id="PRU00169"/>
    </source>
</evidence>
<keyword evidence="3 6" id="KW-0597">Phosphoprotein</keyword>
<proteinExistence type="predicted"/>
<dbReference type="SUPFAM" id="SSF55785">
    <property type="entry name" value="PYP-like sensor domain (PAS domain)"/>
    <property type="match status" value="2"/>
</dbReference>
<dbReference type="SMART" id="SM00387">
    <property type="entry name" value="HATPase_c"/>
    <property type="match status" value="1"/>
</dbReference>
<dbReference type="InterPro" id="IPR004358">
    <property type="entry name" value="Sig_transdc_His_kin-like_C"/>
</dbReference>
<dbReference type="PROSITE" id="PS50109">
    <property type="entry name" value="HIS_KIN"/>
    <property type="match status" value="1"/>
</dbReference>
<dbReference type="SMART" id="SM00086">
    <property type="entry name" value="PAC"/>
    <property type="match status" value="1"/>
</dbReference>
<dbReference type="SUPFAM" id="SSF55874">
    <property type="entry name" value="ATPase domain of HSP90 chaperone/DNA topoisomerase II/histidine kinase"/>
    <property type="match status" value="1"/>
</dbReference>
<dbReference type="Pfam" id="PF00072">
    <property type="entry name" value="Response_reg"/>
    <property type="match status" value="1"/>
</dbReference>
<dbReference type="NCBIfam" id="TIGR00229">
    <property type="entry name" value="sensory_box"/>
    <property type="match status" value="1"/>
</dbReference>
<evidence type="ECO:0000259" key="8">
    <source>
        <dbReference type="PROSITE" id="PS50110"/>
    </source>
</evidence>
<dbReference type="Gene3D" id="3.30.450.40">
    <property type="match status" value="1"/>
</dbReference>
<dbReference type="PRINTS" id="PR00344">
    <property type="entry name" value="BCTRLSENSOR"/>
</dbReference>
<evidence type="ECO:0000313" key="11">
    <source>
        <dbReference type="Proteomes" id="UP000474802"/>
    </source>
</evidence>
<dbReference type="EMBL" id="JAALFG010000001">
    <property type="protein sequence ID" value="NGP16445.1"/>
    <property type="molecule type" value="Genomic_DNA"/>
</dbReference>
<dbReference type="CDD" id="cd18161">
    <property type="entry name" value="REC_hyHK_blue-like"/>
    <property type="match status" value="1"/>
</dbReference>
<dbReference type="Gene3D" id="1.10.287.130">
    <property type="match status" value="1"/>
</dbReference>
<dbReference type="InterPro" id="IPR029016">
    <property type="entry name" value="GAF-like_dom_sf"/>
</dbReference>
<dbReference type="Pfam" id="PF02518">
    <property type="entry name" value="HATPase_c"/>
    <property type="match status" value="1"/>
</dbReference>
<dbReference type="Pfam" id="PF01590">
    <property type="entry name" value="GAF"/>
    <property type="match status" value="1"/>
</dbReference>
<dbReference type="Pfam" id="PF08447">
    <property type="entry name" value="PAS_3"/>
    <property type="match status" value="1"/>
</dbReference>
<evidence type="ECO:0000256" key="3">
    <source>
        <dbReference type="ARBA" id="ARBA00022553"/>
    </source>
</evidence>
<dbReference type="PROSITE" id="PS50112">
    <property type="entry name" value="PAS"/>
    <property type="match status" value="1"/>
</dbReference>
<keyword evidence="4" id="KW-0808">Transferase</keyword>
<comment type="catalytic activity">
    <reaction evidence="1">
        <text>ATP + protein L-histidine = ADP + protein N-phospho-L-histidine.</text>
        <dbReference type="EC" id="2.7.13.3"/>
    </reaction>
</comment>
<sequence>MSMILDSTSSIATEILERDWSATALGHRETWPAALRTMVSFMLDADTPVWLAWGPDLTLLYNDAYRPLLGDKPPALGRPLREVWGEVWDTVGPLIDQTLSGKGVVVENAGLRVDRGHGLEDAWFSFSYTPLRDHEKVAGFICLVTETTEQALARRSEQFLSRLEEDLRTLADPAEIIQVSQRSLGQHLKANRVGYGSVDVTERFFTTENNWTDGLIESFNGTHDLAGFGPEIHGALKRGEPLVVDDVYNDPRIADDASKAAFAYLQTFSALTASLVKNGRMIAAFYIHCRDVRKWTPAETKLIQDVAERTWSALERAQAQNALERANRELEQRVETKTRDHDRLWKISQELMLVADHEGRITSINPSATRILGYDPEHLTGRLLTDFIHPDDLASTEREIRRLSEGYTTLAFENRYRHADGTYRVLDWTAVPFEDHIHAVGRDVTAEREAGRALRQTEEALRQAQKMEAVGQLTGGIAHDFNNIIAGITGSLELMSKRLAQGRVSEIERHIIGATGAANRAANLTQRLLAFSRRQTLEPKPTRLSALIAGMLELIQRSVGPEIEVKTVEENDLWTTFLDVGQLENALLNLCINARDAMPDGGTITIRSANTRLDASEARQHGLNAGDYVSLCVEDTGVGMPPEVVQRAFEPFYTTKPMGQGTGLGLSMVYGFAGQSGGAVNIRSKVGEGTVICLYLPRHQGQSLTNDADNAASEAILPEGKETVLVVDDEPLVRMVVVEALEDLGYSILEAGDGASALKVLESDAVIDLLVTDVGLPGGMNGRQVAAAAREVRPGLKVLFITGYAENAVLNHDHLEPGMQVLPKPFQMHALAQRVQELLALR</sequence>
<dbReference type="SUPFAM" id="SSF47384">
    <property type="entry name" value="Homodimeric domain of signal transducing histidine kinase"/>
    <property type="match status" value="1"/>
</dbReference>
<feature type="domain" description="Response regulatory" evidence="8">
    <location>
        <begin position="723"/>
        <end position="839"/>
    </location>
</feature>
<dbReference type="InterPro" id="IPR003661">
    <property type="entry name" value="HisK_dim/P_dom"/>
</dbReference>
<dbReference type="Gene3D" id="3.30.565.10">
    <property type="entry name" value="Histidine kinase-like ATPase, C-terminal domain"/>
    <property type="match status" value="1"/>
</dbReference>
<dbReference type="SMART" id="SM00091">
    <property type="entry name" value="PAS"/>
    <property type="match status" value="1"/>
</dbReference>
<dbReference type="InterPro" id="IPR003594">
    <property type="entry name" value="HATPase_dom"/>
</dbReference>
<feature type="domain" description="Histidine kinase" evidence="7">
    <location>
        <begin position="476"/>
        <end position="700"/>
    </location>
</feature>
<evidence type="ECO:0000256" key="2">
    <source>
        <dbReference type="ARBA" id="ARBA00012438"/>
    </source>
</evidence>
<dbReference type="CDD" id="cd00130">
    <property type="entry name" value="PAS"/>
    <property type="match status" value="1"/>
</dbReference>
<evidence type="ECO:0000259" key="7">
    <source>
        <dbReference type="PROSITE" id="PS50109"/>
    </source>
</evidence>
<dbReference type="InterPro" id="IPR013655">
    <property type="entry name" value="PAS_fold_3"/>
</dbReference>
<dbReference type="InterPro" id="IPR035965">
    <property type="entry name" value="PAS-like_dom_sf"/>
</dbReference>
<evidence type="ECO:0000313" key="10">
    <source>
        <dbReference type="EMBL" id="NGP16445.1"/>
    </source>
</evidence>
<evidence type="ECO:0000259" key="9">
    <source>
        <dbReference type="PROSITE" id="PS50112"/>
    </source>
</evidence>
<comment type="caution">
    <text evidence="10">The sequence shown here is derived from an EMBL/GenBank/DDBJ whole genome shotgun (WGS) entry which is preliminary data.</text>
</comment>
<name>A0A6M1SMB5_9HYPH</name>
<dbReference type="InterPro" id="IPR011006">
    <property type="entry name" value="CheY-like_superfamily"/>
</dbReference>
<dbReference type="Proteomes" id="UP000474802">
    <property type="component" value="Unassembled WGS sequence"/>
</dbReference>
<dbReference type="InterPro" id="IPR000014">
    <property type="entry name" value="PAS"/>
</dbReference>
<keyword evidence="5" id="KW-0418">Kinase</keyword>
<feature type="modified residue" description="4-aspartylphosphate" evidence="6">
    <location>
        <position position="773"/>
    </location>
</feature>
<dbReference type="InterPro" id="IPR005467">
    <property type="entry name" value="His_kinase_dom"/>
</dbReference>
<dbReference type="Gene3D" id="3.30.450.20">
    <property type="entry name" value="PAS domain"/>
    <property type="match status" value="2"/>
</dbReference>
<protein>
    <recommendedName>
        <fullName evidence="2">histidine kinase</fullName>
        <ecNumber evidence="2">2.7.13.3</ecNumber>
    </recommendedName>
</protein>
<dbReference type="PROSITE" id="PS50110">
    <property type="entry name" value="RESPONSE_REGULATORY"/>
    <property type="match status" value="1"/>
</dbReference>
<accession>A0A6M1SMB5</accession>
<dbReference type="InterPro" id="IPR003018">
    <property type="entry name" value="GAF"/>
</dbReference>
<gene>
    <name evidence="10" type="ORF">G5575_00940</name>
</gene>
<dbReference type="CDD" id="cd00082">
    <property type="entry name" value="HisKA"/>
    <property type="match status" value="1"/>
</dbReference>
<dbReference type="Gene3D" id="3.40.50.2300">
    <property type="match status" value="1"/>
</dbReference>
<dbReference type="GO" id="GO:0000155">
    <property type="term" value="F:phosphorelay sensor kinase activity"/>
    <property type="evidence" value="ECO:0007669"/>
    <property type="project" value="InterPro"/>
</dbReference>
<dbReference type="EC" id="2.7.13.3" evidence="2"/>
<keyword evidence="11" id="KW-1185">Reference proteome</keyword>
<dbReference type="PANTHER" id="PTHR43065:SF42">
    <property type="entry name" value="TWO-COMPONENT SENSOR PPRA"/>
    <property type="match status" value="1"/>
</dbReference>
<reference evidence="10 11" key="2">
    <citation type="submission" date="2020-03" db="EMBL/GenBank/DDBJ databases">
        <title>Devosia chinhatensis sp. nov., isolated from a hexachlorocyclohexane (HCH) dump site in India.</title>
        <authorList>
            <person name="Kumar M."/>
            <person name="Lal R."/>
        </authorList>
    </citation>
    <scope>NUCLEOTIDE SEQUENCE [LARGE SCALE GENOMIC DNA]</scope>
    <source>
        <strain evidence="10 11">H239</strain>
    </source>
</reference>
<dbReference type="AlphaFoldDB" id="A0A6M1SMB5"/>
<dbReference type="InterPro" id="IPR036890">
    <property type="entry name" value="HATPase_C_sf"/>
</dbReference>
<evidence type="ECO:0000256" key="4">
    <source>
        <dbReference type="ARBA" id="ARBA00022679"/>
    </source>
</evidence>
<dbReference type="SMART" id="SM00065">
    <property type="entry name" value="GAF"/>
    <property type="match status" value="1"/>
</dbReference>
<dbReference type="SUPFAM" id="SSF52172">
    <property type="entry name" value="CheY-like"/>
    <property type="match status" value="1"/>
</dbReference>
<evidence type="ECO:0000256" key="1">
    <source>
        <dbReference type="ARBA" id="ARBA00000085"/>
    </source>
</evidence>
<evidence type="ECO:0000256" key="5">
    <source>
        <dbReference type="ARBA" id="ARBA00022777"/>
    </source>
</evidence>
<reference evidence="10 11" key="1">
    <citation type="submission" date="2020-02" db="EMBL/GenBank/DDBJ databases">
        <authorList>
            <person name="Khan S.A."/>
            <person name="Jeon C.O."/>
            <person name="Chun B.H."/>
        </authorList>
    </citation>
    <scope>NUCLEOTIDE SEQUENCE [LARGE SCALE GENOMIC DNA]</scope>
    <source>
        <strain evidence="10 11">H239</strain>
    </source>
</reference>
<dbReference type="SUPFAM" id="SSF55781">
    <property type="entry name" value="GAF domain-like"/>
    <property type="match status" value="1"/>
</dbReference>
<dbReference type="InterPro" id="IPR001789">
    <property type="entry name" value="Sig_transdc_resp-reg_receiver"/>
</dbReference>
<dbReference type="SMART" id="SM00388">
    <property type="entry name" value="HisKA"/>
    <property type="match status" value="1"/>
</dbReference>
<dbReference type="InterPro" id="IPR036097">
    <property type="entry name" value="HisK_dim/P_sf"/>
</dbReference>
<feature type="domain" description="PAS" evidence="9">
    <location>
        <begin position="352"/>
        <end position="407"/>
    </location>
</feature>
<dbReference type="PANTHER" id="PTHR43065">
    <property type="entry name" value="SENSOR HISTIDINE KINASE"/>
    <property type="match status" value="1"/>
</dbReference>
<dbReference type="InterPro" id="IPR001610">
    <property type="entry name" value="PAC"/>
</dbReference>
<organism evidence="10 11">
    <name type="scientific">Devosia aurantiaca</name>
    <dbReference type="NCBI Taxonomy" id="2714858"/>
    <lineage>
        <taxon>Bacteria</taxon>
        <taxon>Pseudomonadati</taxon>
        <taxon>Pseudomonadota</taxon>
        <taxon>Alphaproteobacteria</taxon>
        <taxon>Hyphomicrobiales</taxon>
        <taxon>Devosiaceae</taxon>
        <taxon>Devosia</taxon>
    </lineage>
</organism>
<dbReference type="SMART" id="SM00448">
    <property type="entry name" value="REC"/>
    <property type="match status" value="1"/>
</dbReference>